<evidence type="ECO:0000256" key="10">
    <source>
        <dbReference type="SAM" id="MobiDB-lite"/>
    </source>
</evidence>
<keyword evidence="14" id="KW-1185">Reference proteome</keyword>
<evidence type="ECO:0000256" key="8">
    <source>
        <dbReference type="ARBA" id="ARBA00048270"/>
    </source>
</evidence>
<dbReference type="InterPro" id="IPR000924">
    <property type="entry name" value="Glu/Gln-tRNA-synth"/>
</dbReference>
<comment type="caution">
    <text evidence="13">The sequence shown here is derived from an EMBL/GenBank/DDBJ whole genome shotgun (WGS) entry which is preliminary data.</text>
</comment>
<gene>
    <name evidence="13" type="primary">GLN4_4</name>
    <name evidence="13" type="ORF">QQS21_011962</name>
</gene>
<comment type="similarity">
    <text evidence="1 9">Belongs to the class-I aminoacyl-tRNA synthetase family.</text>
</comment>
<evidence type="ECO:0000256" key="2">
    <source>
        <dbReference type="ARBA" id="ARBA00012836"/>
    </source>
</evidence>
<dbReference type="Proteomes" id="UP001251528">
    <property type="component" value="Unassembled WGS sequence"/>
</dbReference>
<dbReference type="InterPro" id="IPR014729">
    <property type="entry name" value="Rossmann-like_a/b/a_fold"/>
</dbReference>
<dbReference type="InterPro" id="IPR011035">
    <property type="entry name" value="Ribosomal_bL25/Gln-tRNA_synth"/>
</dbReference>
<feature type="compositionally biased region" description="Basic residues" evidence="10">
    <location>
        <begin position="30"/>
        <end position="41"/>
    </location>
</feature>
<evidence type="ECO:0000256" key="6">
    <source>
        <dbReference type="ARBA" id="ARBA00022917"/>
    </source>
</evidence>
<evidence type="ECO:0000256" key="7">
    <source>
        <dbReference type="ARBA" id="ARBA00023146"/>
    </source>
</evidence>
<evidence type="ECO:0000256" key="3">
    <source>
        <dbReference type="ARBA" id="ARBA00022598"/>
    </source>
</evidence>
<dbReference type="GO" id="GO:0004819">
    <property type="term" value="F:glutamine-tRNA ligase activity"/>
    <property type="evidence" value="ECO:0007669"/>
    <property type="project" value="UniProtKB-EC"/>
</dbReference>
<comment type="catalytic activity">
    <reaction evidence="8">
        <text>tRNA(Gln) + L-glutamine + ATP = L-glutaminyl-tRNA(Gln) + AMP + diphosphate</text>
        <dbReference type="Rhea" id="RHEA:20121"/>
        <dbReference type="Rhea" id="RHEA-COMP:9662"/>
        <dbReference type="Rhea" id="RHEA-COMP:9681"/>
        <dbReference type="ChEBI" id="CHEBI:30616"/>
        <dbReference type="ChEBI" id="CHEBI:33019"/>
        <dbReference type="ChEBI" id="CHEBI:58359"/>
        <dbReference type="ChEBI" id="CHEBI:78442"/>
        <dbReference type="ChEBI" id="CHEBI:78521"/>
        <dbReference type="ChEBI" id="CHEBI:456215"/>
        <dbReference type="EC" id="6.1.1.18"/>
    </reaction>
</comment>
<dbReference type="GO" id="GO:0005829">
    <property type="term" value="C:cytosol"/>
    <property type="evidence" value="ECO:0007669"/>
    <property type="project" value="TreeGrafter"/>
</dbReference>
<sequence length="633" mass="72018">MADQETEHAAEALAQLQLDEVTGEMVSKRELKKRQQKRARKLAGAAARAEKEKNPPKPKATPEANANEIRIDPDAMFKQGFLADIYSEIPTKEVVTRFPPEPNGFLHLGHAKAIAVDFGFARYHGGKTILRFDDTNPDAEEQGFVTSIEETIRWLGYTPHAITYSSDNFQKLYDYAERLIELGKAYVCHCSDADMKRQRGGHEGKEGPRYRCEHSEQDISTNMDKFRMMRDGKYEPRAAFLRMKQDITNPNPQMWDLAAYRIPKDQTPHHRTGTQWKIYPTYDFAHCLCDSLERITHSLCTTEFLLSRESYEWLNESLQVYEPKQREFGRLNLNGTIMSKRALAALVEEKIVRGWDDPRLYTLVALRRRGVPPGAILSFINELGVTTARTFIQVARFEQSVRKYLEITVPRLMLVLDPVALVIEDAIDPEISECRIPFSTKDPEMGGYGQRLTQTIFIDRSDFRETDSKDYFRLAPGKSVGLFQAPYPVTAVSFSKNSTTGQVTEIRAVFNKDGKKPKSFIHWVPEGSRTVEVRVHSPLFKSDNPMQAEGGFKNDIHPNSETVYRDALISAGFDEVRKTGPWPKGSNNSDKDAPESVRFQAMRIGYFTVDSDATPDNVVLNRIVSLKEDNAKN</sequence>
<dbReference type="GO" id="GO:0005524">
    <property type="term" value="F:ATP binding"/>
    <property type="evidence" value="ECO:0007669"/>
    <property type="project" value="UniProtKB-KW"/>
</dbReference>
<feature type="domain" description="Glutamyl/glutaminyl-tRNA synthetase class Ib anti-codon binding" evidence="12">
    <location>
        <begin position="410"/>
        <end position="509"/>
    </location>
</feature>
<evidence type="ECO:0000259" key="12">
    <source>
        <dbReference type="Pfam" id="PF03950"/>
    </source>
</evidence>
<dbReference type="PANTHER" id="PTHR43097">
    <property type="entry name" value="GLUTAMINE-TRNA LIGASE"/>
    <property type="match status" value="1"/>
</dbReference>
<name>A0AAJ0FN32_9HYPO</name>
<organism evidence="13 14">
    <name type="scientific">Conoideocrella luteorostrata</name>
    <dbReference type="NCBI Taxonomy" id="1105319"/>
    <lineage>
        <taxon>Eukaryota</taxon>
        <taxon>Fungi</taxon>
        <taxon>Dikarya</taxon>
        <taxon>Ascomycota</taxon>
        <taxon>Pezizomycotina</taxon>
        <taxon>Sordariomycetes</taxon>
        <taxon>Hypocreomycetidae</taxon>
        <taxon>Hypocreales</taxon>
        <taxon>Clavicipitaceae</taxon>
        <taxon>Conoideocrella</taxon>
    </lineage>
</organism>
<keyword evidence="7 9" id="KW-0030">Aminoacyl-tRNA synthetase</keyword>
<dbReference type="InterPro" id="IPR004514">
    <property type="entry name" value="Gln-tRNA-synth"/>
</dbReference>
<feature type="domain" description="Glutamyl/glutaminyl-tRNA synthetase class Ib catalytic" evidence="11">
    <location>
        <begin position="93"/>
        <end position="406"/>
    </location>
</feature>
<dbReference type="SUPFAM" id="SSF52374">
    <property type="entry name" value="Nucleotidylyl transferase"/>
    <property type="match status" value="1"/>
</dbReference>
<dbReference type="InterPro" id="IPR020058">
    <property type="entry name" value="Glu/Gln-tRNA-synth_Ib_cat-dom"/>
</dbReference>
<protein>
    <recommendedName>
        <fullName evidence="2">glutamine--tRNA ligase</fullName>
        <ecNumber evidence="2">6.1.1.18</ecNumber>
    </recommendedName>
</protein>
<dbReference type="InterPro" id="IPR020059">
    <property type="entry name" value="Glu/Gln-tRNA-synth_Ib_codon-bd"/>
</dbReference>
<dbReference type="FunFam" id="2.40.240.10:FF:000007">
    <property type="entry name" value="Glutamine--tRNA ligase"/>
    <property type="match status" value="1"/>
</dbReference>
<evidence type="ECO:0000256" key="4">
    <source>
        <dbReference type="ARBA" id="ARBA00022741"/>
    </source>
</evidence>
<dbReference type="InterPro" id="IPR050132">
    <property type="entry name" value="Gln/Glu-tRNA_Ligase"/>
</dbReference>
<evidence type="ECO:0000256" key="5">
    <source>
        <dbReference type="ARBA" id="ARBA00022840"/>
    </source>
</evidence>
<evidence type="ECO:0000313" key="13">
    <source>
        <dbReference type="EMBL" id="KAK2590352.1"/>
    </source>
</evidence>
<evidence type="ECO:0000313" key="14">
    <source>
        <dbReference type="Proteomes" id="UP001251528"/>
    </source>
</evidence>
<dbReference type="NCBIfam" id="TIGR00440">
    <property type="entry name" value="glnS"/>
    <property type="match status" value="1"/>
</dbReference>
<dbReference type="InterPro" id="IPR001412">
    <property type="entry name" value="aa-tRNA-synth_I_CS"/>
</dbReference>
<dbReference type="FunFam" id="3.40.50.620:FF:000183">
    <property type="entry name" value="Glutaminyl-tRNA synthetase"/>
    <property type="match status" value="1"/>
</dbReference>
<evidence type="ECO:0000259" key="11">
    <source>
        <dbReference type="Pfam" id="PF00749"/>
    </source>
</evidence>
<dbReference type="EMBL" id="JASWJB010000450">
    <property type="protein sequence ID" value="KAK2590352.1"/>
    <property type="molecule type" value="Genomic_DNA"/>
</dbReference>
<dbReference type="PROSITE" id="PS00178">
    <property type="entry name" value="AA_TRNA_LIGASE_I"/>
    <property type="match status" value="1"/>
</dbReference>
<proteinExistence type="inferred from homology"/>
<dbReference type="Gene3D" id="3.40.50.620">
    <property type="entry name" value="HUPs"/>
    <property type="match status" value="1"/>
</dbReference>
<dbReference type="AlphaFoldDB" id="A0AAJ0FN32"/>
<keyword evidence="3 9" id="KW-0436">Ligase</keyword>
<dbReference type="InterPro" id="IPR020056">
    <property type="entry name" value="Rbsml_bL25/Gln-tRNA_synth_N"/>
</dbReference>
<keyword evidence="5 9" id="KW-0067">ATP-binding</keyword>
<keyword evidence="4 9" id="KW-0547">Nucleotide-binding</keyword>
<reference evidence="13" key="1">
    <citation type="submission" date="2023-06" db="EMBL/GenBank/DDBJ databases">
        <title>Conoideocrella luteorostrata (Hypocreales: Clavicipitaceae), a potential biocontrol fungus for elongate hemlock scale in United States Christmas tree production areas.</title>
        <authorList>
            <person name="Barrett H."/>
            <person name="Lovett B."/>
            <person name="Macias A.M."/>
            <person name="Stajich J.E."/>
            <person name="Kasson M.T."/>
        </authorList>
    </citation>
    <scope>NUCLEOTIDE SEQUENCE</scope>
    <source>
        <strain evidence="13">ARSEF 14590</strain>
    </source>
</reference>
<evidence type="ECO:0000256" key="9">
    <source>
        <dbReference type="RuleBase" id="RU363037"/>
    </source>
</evidence>
<accession>A0AAJ0FN32</accession>
<dbReference type="EC" id="6.1.1.18" evidence="2"/>
<dbReference type="GO" id="GO:0006425">
    <property type="term" value="P:glutaminyl-tRNA aminoacylation"/>
    <property type="evidence" value="ECO:0007669"/>
    <property type="project" value="InterPro"/>
</dbReference>
<dbReference type="Gene3D" id="2.40.240.10">
    <property type="entry name" value="Ribosomal Protein L25, Chain P"/>
    <property type="match status" value="2"/>
</dbReference>
<keyword evidence="6 9" id="KW-0648">Protein biosynthesis</keyword>
<evidence type="ECO:0000256" key="1">
    <source>
        <dbReference type="ARBA" id="ARBA00005594"/>
    </source>
</evidence>
<dbReference type="PRINTS" id="PR00987">
    <property type="entry name" value="TRNASYNTHGLU"/>
</dbReference>
<dbReference type="PANTHER" id="PTHR43097:SF4">
    <property type="entry name" value="GLUTAMINE--TRNA LIGASE"/>
    <property type="match status" value="1"/>
</dbReference>
<dbReference type="SUPFAM" id="SSF50715">
    <property type="entry name" value="Ribosomal protein L25-like"/>
    <property type="match status" value="1"/>
</dbReference>
<dbReference type="FunFam" id="2.40.240.10:FF:000015">
    <property type="entry name" value="Glutaminyl-tRNA synthetase"/>
    <property type="match status" value="1"/>
</dbReference>
<dbReference type="Pfam" id="PF03950">
    <property type="entry name" value="tRNA-synt_1c_C"/>
    <property type="match status" value="1"/>
</dbReference>
<dbReference type="Pfam" id="PF00749">
    <property type="entry name" value="tRNA-synt_1c"/>
    <property type="match status" value="1"/>
</dbReference>
<feature type="region of interest" description="Disordered" evidence="10">
    <location>
        <begin position="25"/>
        <end position="67"/>
    </location>
</feature>